<evidence type="ECO:0000256" key="2">
    <source>
        <dbReference type="ARBA" id="ARBA00022801"/>
    </source>
</evidence>
<sequence>MKVPEIDIYVRYCETDASGHVSNISYFIYLEEARTKFFNEIGFSKEKRGDISFVVASAKCDFIAQAYSFQTLTVTTRVSRIGTKSFTLEHTIKEAKTRKIIASGSVVIVCFNFQTQRAENIPPSLRAALEKVMVNS</sequence>
<dbReference type="PIRSF" id="PIRSF003230">
    <property type="entry name" value="YbgC"/>
    <property type="match status" value="1"/>
</dbReference>
<dbReference type="PANTHER" id="PTHR31793">
    <property type="entry name" value="4-HYDROXYBENZOYL-COA THIOESTERASE FAMILY MEMBER"/>
    <property type="match status" value="1"/>
</dbReference>
<dbReference type="Proteomes" id="UP000625804">
    <property type="component" value="Unassembled WGS sequence"/>
</dbReference>
<proteinExistence type="inferred from homology"/>
<dbReference type="RefSeq" id="WP_173730879.1">
    <property type="nucleotide sequence ID" value="NZ_JABTTE010000008.1"/>
</dbReference>
<dbReference type="GO" id="GO:0047617">
    <property type="term" value="F:fatty acyl-CoA hydrolase activity"/>
    <property type="evidence" value="ECO:0007669"/>
    <property type="project" value="TreeGrafter"/>
</dbReference>
<evidence type="ECO:0000313" key="3">
    <source>
        <dbReference type="EMBL" id="NSL51675.1"/>
    </source>
</evidence>
<comment type="similarity">
    <text evidence="1">Belongs to the 4-hydroxybenzoyl-CoA thioesterase family.</text>
</comment>
<evidence type="ECO:0000256" key="1">
    <source>
        <dbReference type="ARBA" id="ARBA00005953"/>
    </source>
</evidence>
<accession>A0A8J8GD16</accession>
<dbReference type="SUPFAM" id="SSF54637">
    <property type="entry name" value="Thioesterase/thiol ester dehydrase-isomerase"/>
    <property type="match status" value="1"/>
</dbReference>
<dbReference type="AlphaFoldDB" id="A0A8J8GD16"/>
<protein>
    <submittedName>
        <fullName evidence="3">Acyl-CoA thioesterase</fullName>
    </submittedName>
</protein>
<gene>
    <name evidence="3" type="ORF">HR057_07820</name>
</gene>
<dbReference type="CDD" id="cd00586">
    <property type="entry name" value="4HBT"/>
    <property type="match status" value="1"/>
</dbReference>
<evidence type="ECO:0000313" key="4">
    <source>
        <dbReference type="Proteomes" id="UP000625804"/>
    </source>
</evidence>
<dbReference type="Pfam" id="PF13279">
    <property type="entry name" value="4HBT_2"/>
    <property type="match status" value="1"/>
</dbReference>
<dbReference type="PANTHER" id="PTHR31793:SF27">
    <property type="entry name" value="NOVEL THIOESTERASE SUPERFAMILY DOMAIN AND SAPOSIN A-TYPE DOMAIN CONTAINING PROTEIN (0610012H03RIK)"/>
    <property type="match status" value="1"/>
</dbReference>
<keyword evidence="2" id="KW-0378">Hydrolase</keyword>
<name>A0A8J8GD16_9BACI</name>
<comment type="caution">
    <text evidence="3">The sequence shown here is derived from an EMBL/GenBank/DDBJ whole genome shotgun (WGS) entry which is preliminary data.</text>
</comment>
<dbReference type="InterPro" id="IPR029069">
    <property type="entry name" value="HotDog_dom_sf"/>
</dbReference>
<dbReference type="EMBL" id="JABTTE010000008">
    <property type="protein sequence ID" value="NSL51675.1"/>
    <property type="molecule type" value="Genomic_DNA"/>
</dbReference>
<keyword evidence="4" id="KW-1185">Reference proteome</keyword>
<organism evidence="3 4">
    <name type="scientific">Calidifontibacillus erzurumensis</name>
    <dbReference type="NCBI Taxonomy" id="2741433"/>
    <lineage>
        <taxon>Bacteria</taxon>
        <taxon>Bacillati</taxon>
        <taxon>Bacillota</taxon>
        <taxon>Bacilli</taxon>
        <taxon>Bacillales</taxon>
        <taxon>Bacillaceae</taxon>
        <taxon>Calidifontibacillus/Schinkia group</taxon>
        <taxon>Calidifontibacillus</taxon>
    </lineage>
</organism>
<dbReference type="Gene3D" id="3.10.129.10">
    <property type="entry name" value="Hotdog Thioesterase"/>
    <property type="match status" value="1"/>
</dbReference>
<dbReference type="InterPro" id="IPR006684">
    <property type="entry name" value="YbgC/YbaW"/>
</dbReference>
<dbReference type="InterPro" id="IPR050563">
    <property type="entry name" value="4-hydroxybenzoyl-CoA_TE"/>
</dbReference>
<reference evidence="3" key="1">
    <citation type="submission" date="2020-06" db="EMBL/GenBank/DDBJ databases">
        <title>A novel thermopfilic bacterium from Erzurum, Turkey.</title>
        <authorList>
            <person name="Adiguzel A."/>
            <person name="Ay H."/>
            <person name="Baltaci M.O."/>
        </authorList>
    </citation>
    <scope>NUCLEOTIDE SEQUENCE</scope>
    <source>
        <strain evidence="3">P2</strain>
    </source>
</reference>